<sequence>MRAKLKQTSIYYKYMVSSAILLVFPLMLLGYSGYNQLVGMINRTVEQSNREMLEQIGRGANDKLIAMNKIAGRIASNPELTPYALGQSLYNGYQAKRLLEYKMTDDFIHELFLYIRGDEVLYSPLSTYQLPLYINDIYRYSDWNEERFRRDLNTSSSPALRPAEPVKMSSQNEIRFVTYMVPIPVGSQNPYGTVLFLIKEDALLNTAGLPSMLAKGAVYAFDERHRLVSSSAAESMRLDDLYEQITAHPNFSIVSLFESDYYLSYTHSDQSGWTFATLLPVADVMNPVTEAAVRWGESILLIFLLGGAITYFVVRYNYNPIRRLAKTAEAYLGRGPRPKNELDAVQKLISSMAESNRQLGQTMEQNREAIRQHLLLSLLKGEIETPEKLAERCADAGIRFEYGEFLVFMLDGIDHDEQALGKLAEQMQGAGEERIHTFRKEGLEQSRHIYIACTDCTGDELTGWFERLHQRLRETFASRLTIGVGRSYADLTFVGRSFIEASTAIDYKLIRGSNKVIHFGDIPYDQSFGDWFPRQELEQFNLLLRQGGSDKIASAVQGIADKIKQSEMTLFAARCVCYDIINTVMDTAYAFREQFPERPARFPDVLTLMQFDTVEELAELITEACVELALAKEQNESPEEDRLMASLIGYMKTHYNGSDFSVQKMADDLSLSMSYISRYFKERTGRTITDYLNHIRIEAAKEMLKEEVFSIKEIVQQVGYYDDSSFIRKFKALVGMTPGEYRKLHKT</sequence>
<evidence type="ECO:0000313" key="6">
    <source>
        <dbReference type="EMBL" id="RKN85484.1"/>
    </source>
</evidence>
<feature type="transmembrane region" description="Helical" evidence="4">
    <location>
        <begin position="12"/>
        <end position="34"/>
    </location>
</feature>
<reference evidence="6 7" key="1">
    <citation type="journal article" date="2007" name="Int. J. Syst. Evol. Microbiol.">
        <title>Paenibacillus ginsengarvi sp. nov., isolated from soil from ginseng cultivation.</title>
        <authorList>
            <person name="Yoon M.H."/>
            <person name="Ten L.N."/>
            <person name="Im W.T."/>
        </authorList>
    </citation>
    <scope>NUCLEOTIDE SEQUENCE [LARGE SCALE GENOMIC DNA]</scope>
    <source>
        <strain evidence="6 7">KCTC 13059</strain>
    </source>
</reference>
<evidence type="ECO:0000313" key="7">
    <source>
        <dbReference type="Proteomes" id="UP000282311"/>
    </source>
</evidence>
<dbReference type="EMBL" id="RBAH01000004">
    <property type="protein sequence ID" value="RKN85484.1"/>
    <property type="molecule type" value="Genomic_DNA"/>
</dbReference>
<dbReference type="PROSITE" id="PS01124">
    <property type="entry name" value="HTH_ARAC_FAMILY_2"/>
    <property type="match status" value="1"/>
</dbReference>
<gene>
    <name evidence="6" type="ORF">D7M11_07285</name>
</gene>
<dbReference type="SMART" id="SM00342">
    <property type="entry name" value="HTH_ARAC"/>
    <property type="match status" value="1"/>
</dbReference>
<dbReference type="InterPro" id="IPR018060">
    <property type="entry name" value="HTH_AraC"/>
</dbReference>
<dbReference type="GO" id="GO:0003700">
    <property type="term" value="F:DNA-binding transcription factor activity"/>
    <property type="evidence" value="ECO:0007669"/>
    <property type="project" value="InterPro"/>
</dbReference>
<dbReference type="AlphaFoldDB" id="A0A3B0CLT4"/>
<dbReference type="OrthoDB" id="2647120at2"/>
<dbReference type="Proteomes" id="UP000282311">
    <property type="component" value="Unassembled WGS sequence"/>
</dbReference>
<keyword evidence="7" id="KW-1185">Reference proteome</keyword>
<keyword evidence="4" id="KW-0472">Membrane</keyword>
<keyword evidence="3" id="KW-0804">Transcription</keyword>
<dbReference type="InterPro" id="IPR041522">
    <property type="entry name" value="CdaR_GGDEF"/>
</dbReference>
<keyword evidence="4" id="KW-1133">Transmembrane helix</keyword>
<name>A0A3B0CLT4_9BACL</name>
<evidence type="ECO:0000256" key="1">
    <source>
        <dbReference type="ARBA" id="ARBA00023015"/>
    </source>
</evidence>
<evidence type="ECO:0000256" key="3">
    <source>
        <dbReference type="ARBA" id="ARBA00023163"/>
    </source>
</evidence>
<dbReference type="SUPFAM" id="SSF46689">
    <property type="entry name" value="Homeodomain-like"/>
    <property type="match status" value="1"/>
</dbReference>
<dbReference type="PANTHER" id="PTHR43280:SF2">
    <property type="entry name" value="HTH-TYPE TRANSCRIPTIONAL REGULATOR EXSA"/>
    <property type="match status" value="1"/>
</dbReference>
<dbReference type="Gene3D" id="1.10.10.60">
    <property type="entry name" value="Homeodomain-like"/>
    <property type="match status" value="2"/>
</dbReference>
<keyword evidence="1" id="KW-0805">Transcription regulation</keyword>
<dbReference type="GO" id="GO:0043565">
    <property type="term" value="F:sequence-specific DNA binding"/>
    <property type="evidence" value="ECO:0007669"/>
    <property type="project" value="InterPro"/>
</dbReference>
<organism evidence="6 7">
    <name type="scientific">Paenibacillus ginsengarvi</name>
    <dbReference type="NCBI Taxonomy" id="400777"/>
    <lineage>
        <taxon>Bacteria</taxon>
        <taxon>Bacillati</taxon>
        <taxon>Bacillota</taxon>
        <taxon>Bacilli</taxon>
        <taxon>Bacillales</taxon>
        <taxon>Paenibacillaceae</taxon>
        <taxon>Paenibacillus</taxon>
    </lineage>
</organism>
<keyword evidence="4" id="KW-0812">Transmembrane</keyword>
<evidence type="ECO:0000256" key="4">
    <source>
        <dbReference type="SAM" id="Phobius"/>
    </source>
</evidence>
<dbReference type="RefSeq" id="WP_120746507.1">
    <property type="nucleotide sequence ID" value="NZ_RBAH01000004.1"/>
</dbReference>
<comment type="caution">
    <text evidence="6">The sequence shown here is derived from an EMBL/GenBank/DDBJ whole genome shotgun (WGS) entry which is preliminary data.</text>
</comment>
<dbReference type="Pfam" id="PF12833">
    <property type="entry name" value="HTH_18"/>
    <property type="match status" value="1"/>
</dbReference>
<proteinExistence type="predicted"/>
<keyword evidence="2" id="KW-0238">DNA-binding</keyword>
<dbReference type="InterPro" id="IPR020449">
    <property type="entry name" value="Tscrpt_reg_AraC-type_HTH"/>
</dbReference>
<dbReference type="PANTHER" id="PTHR43280">
    <property type="entry name" value="ARAC-FAMILY TRANSCRIPTIONAL REGULATOR"/>
    <property type="match status" value="1"/>
</dbReference>
<dbReference type="InterPro" id="IPR009057">
    <property type="entry name" value="Homeodomain-like_sf"/>
</dbReference>
<feature type="domain" description="HTH araC/xylS-type" evidence="5">
    <location>
        <begin position="645"/>
        <end position="744"/>
    </location>
</feature>
<evidence type="ECO:0000259" key="5">
    <source>
        <dbReference type="PROSITE" id="PS01124"/>
    </source>
</evidence>
<dbReference type="PRINTS" id="PR00032">
    <property type="entry name" value="HTHARAC"/>
</dbReference>
<dbReference type="Pfam" id="PF17853">
    <property type="entry name" value="GGDEF_2"/>
    <property type="match status" value="1"/>
</dbReference>
<evidence type="ECO:0000256" key="2">
    <source>
        <dbReference type="ARBA" id="ARBA00023125"/>
    </source>
</evidence>
<accession>A0A3B0CLT4</accession>
<protein>
    <submittedName>
        <fullName evidence="6">Helix-turn-helix domain-containing protein</fullName>
    </submittedName>
</protein>